<protein>
    <submittedName>
        <fullName evidence="2">Helix-turn-helix protein</fullName>
    </submittedName>
</protein>
<evidence type="ECO:0000313" key="3">
    <source>
        <dbReference type="Proteomes" id="UP000294257"/>
    </source>
</evidence>
<dbReference type="EMBL" id="SGWQ01000001">
    <property type="protein sequence ID" value="RZS44662.1"/>
    <property type="molecule type" value="Genomic_DNA"/>
</dbReference>
<dbReference type="InterPro" id="IPR010982">
    <property type="entry name" value="Lambda_DNA-bd_dom_sf"/>
</dbReference>
<dbReference type="AlphaFoldDB" id="A0A4Q7L8D7"/>
<organism evidence="2 3">
    <name type="scientific">Herbihabitans rhizosphaerae</name>
    <dbReference type="NCBI Taxonomy" id="1872711"/>
    <lineage>
        <taxon>Bacteria</taxon>
        <taxon>Bacillati</taxon>
        <taxon>Actinomycetota</taxon>
        <taxon>Actinomycetes</taxon>
        <taxon>Pseudonocardiales</taxon>
        <taxon>Pseudonocardiaceae</taxon>
        <taxon>Herbihabitans</taxon>
    </lineage>
</organism>
<name>A0A4Q7L8D7_9PSEU</name>
<evidence type="ECO:0000259" key="1">
    <source>
        <dbReference type="PROSITE" id="PS50943"/>
    </source>
</evidence>
<reference evidence="2 3" key="1">
    <citation type="submission" date="2019-02" db="EMBL/GenBank/DDBJ databases">
        <title>Genomic Encyclopedia of Type Strains, Phase IV (KMG-IV): sequencing the most valuable type-strain genomes for metagenomic binning, comparative biology and taxonomic classification.</title>
        <authorList>
            <person name="Goeker M."/>
        </authorList>
    </citation>
    <scope>NUCLEOTIDE SEQUENCE [LARGE SCALE GENOMIC DNA]</scope>
    <source>
        <strain evidence="2 3">DSM 101727</strain>
    </source>
</reference>
<dbReference type="Gene3D" id="1.10.260.40">
    <property type="entry name" value="lambda repressor-like DNA-binding domains"/>
    <property type="match status" value="1"/>
</dbReference>
<dbReference type="Proteomes" id="UP000294257">
    <property type="component" value="Unassembled WGS sequence"/>
</dbReference>
<dbReference type="CDD" id="cd00093">
    <property type="entry name" value="HTH_XRE"/>
    <property type="match status" value="1"/>
</dbReference>
<dbReference type="InterPro" id="IPR043917">
    <property type="entry name" value="DUF5753"/>
</dbReference>
<comment type="caution">
    <text evidence="2">The sequence shown here is derived from an EMBL/GenBank/DDBJ whole genome shotgun (WGS) entry which is preliminary data.</text>
</comment>
<keyword evidence="3" id="KW-1185">Reference proteome</keyword>
<feature type="domain" description="HTH cro/C1-type" evidence="1">
    <location>
        <begin position="13"/>
        <end position="66"/>
    </location>
</feature>
<dbReference type="InterPro" id="IPR001387">
    <property type="entry name" value="Cro/C1-type_HTH"/>
</dbReference>
<sequence>MRTPKARALGESLRAARKERDMTLRDLAKLIECDPGQISRWENGERVPKLDQVARILTKLDVTGERYDTIVNLAHGTDDGRWIAITPPEQREQLVALVHFEQSATAITVVSPLLVPGLLQTRDYTRAIMTSTNLSEAEASFRVALRMGRQDILNRPAPVKLTAYIGEAVFKQRIGTPQTMHEQMRHILNMATQSNVDVRVMPFDSGWHPGLETLFVIMESAANPTIVNVELRAQAMFMHEKHDVAIYREALAHVDQIALSPNDSTTLVAEYTDQWRDRV</sequence>
<dbReference type="Pfam" id="PF19054">
    <property type="entry name" value="DUF5753"/>
    <property type="match status" value="1"/>
</dbReference>
<dbReference type="GO" id="GO:0003677">
    <property type="term" value="F:DNA binding"/>
    <property type="evidence" value="ECO:0007669"/>
    <property type="project" value="InterPro"/>
</dbReference>
<dbReference type="PROSITE" id="PS50943">
    <property type="entry name" value="HTH_CROC1"/>
    <property type="match status" value="1"/>
</dbReference>
<evidence type="ECO:0000313" key="2">
    <source>
        <dbReference type="EMBL" id="RZS44662.1"/>
    </source>
</evidence>
<dbReference type="SMART" id="SM00530">
    <property type="entry name" value="HTH_XRE"/>
    <property type="match status" value="1"/>
</dbReference>
<dbReference type="Pfam" id="PF13560">
    <property type="entry name" value="HTH_31"/>
    <property type="match status" value="1"/>
</dbReference>
<gene>
    <name evidence="2" type="ORF">EV193_101538</name>
</gene>
<proteinExistence type="predicted"/>
<dbReference type="RefSeq" id="WP_130342317.1">
    <property type="nucleotide sequence ID" value="NZ_SGWQ01000001.1"/>
</dbReference>
<accession>A0A4Q7L8D7</accession>
<dbReference type="OrthoDB" id="2991476at2"/>
<dbReference type="SUPFAM" id="SSF47413">
    <property type="entry name" value="lambda repressor-like DNA-binding domains"/>
    <property type="match status" value="1"/>
</dbReference>